<dbReference type="AlphaFoldDB" id="A0A4Z2CKX5"/>
<keyword evidence="2" id="KW-1185">Reference proteome</keyword>
<feature type="non-terminal residue" evidence="1">
    <location>
        <position position="1"/>
    </location>
</feature>
<gene>
    <name evidence="1" type="ORF">EWB00_010132</name>
</gene>
<evidence type="ECO:0000313" key="1">
    <source>
        <dbReference type="EMBL" id="TNN04909.1"/>
    </source>
</evidence>
<dbReference type="EMBL" id="SKCS01000723">
    <property type="protein sequence ID" value="TNN04909.1"/>
    <property type="molecule type" value="Genomic_DNA"/>
</dbReference>
<feature type="non-terminal residue" evidence="1">
    <location>
        <position position="101"/>
    </location>
</feature>
<name>A0A4Z2CKX5_SCHJA</name>
<sequence length="101" mass="11894">QEPYYTVLRQPRFYQWIRRENTRRISEANVLVPDIGFQVTVNQFVYRSVGVTKNDVTFFLADAAANNNRVRLFRLIGEYSSQKSLYIESSARVFKMSYLDA</sequence>
<reference evidence="1 2" key="1">
    <citation type="submission" date="2019-03" db="EMBL/GenBank/DDBJ databases">
        <title>An improved genome assembly of the fluke Schistosoma japonicum.</title>
        <authorList>
            <person name="Hu W."/>
            <person name="Luo F."/>
            <person name="Yin M."/>
            <person name="Mo X."/>
            <person name="Sun C."/>
            <person name="Wu Q."/>
            <person name="Zhu B."/>
            <person name="Xiang M."/>
            <person name="Wang J."/>
            <person name="Wang Y."/>
            <person name="Zhang T."/>
            <person name="Xu B."/>
            <person name="Zheng H."/>
            <person name="Feng Z."/>
        </authorList>
    </citation>
    <scope>NUCLEOTIDE SEQUENCE [LARGE SCALE GENOMIC DNA]</scope>
    <source>
        <strain evidence="1">HuSjv2</strain>
        <tissue evidence="1">Worms</tissue>
    </source>
</reference>
<organism evidence="1 2">
    <name type="scientific">Schistosoma japonicum</name>
    <name type="common">Blood fluke</name>
    <dbReference type="NCBI Taxonomy" id="6182"/>
    <lineage>
        <taxon>Eukaryota</taxon>
        <taxon>Metazoa</taxon>
        <taxon>Spiralia</taxon>
        <taxon>Lophotrochozoa</taxon>
        <taxon>Platyhelminthes</taxon>
        <taxon>Trematoda</taxon>
        <taxon>Digenea</taxon>
        <taxon>Strigeidida</taxon>
        <taxon>Schistosomatoidea</taxon>
        <taxon>Schistosomatidae</taxon>
        <taxon>Schistosoma</taxon>
    </lineage>
</organism>
<protein>
    <submittedName>
        <fullName evidence="1">Egg CP11</fullName>
    </submittedName>
</protein>
<comment type="caution">
    <text evidence="1">The sequence shown here is derived from an EMBL/GenBank/DDBJ whole genome shotgun (WGS) entry which is preliminary data.</text>
</comment>
<proteinExistence type="predicted"/>
<accession>A0A4Z2CKX5</accession>
<dbReference type="Proteomes" id="UP000311919">
    <property type="component" value="Unassembled WGS sequence"/>
</dbReference>
<evidence type="ECO:0000313" key="2">
    <source>
        <dbReference type="Proteomes" id="UP000311919"/>
    </source>
</evidence>